<dbReference type="NCBIfam" id="TIGR02595">
    <property type="entry name" value="PEP_CTERM"/>
    <property type="match status" value="1"/>
</dbReference>
<keyword evidence="1" id="KW-0732">Signal</keyword>
<feature type="chain" id="PRO_5046783457" evidence="1">
    <location>
        <begin position="27"/>
        <end position="255"/>
    </location>
</feature>
<dbReference type="InterPro" id="IPR013424">
    <property type="entry name" value="Ice-binding_C"/>
</dbReference>
<accession>A0ABT7BUS9</accession>
<protein>
    <submittedName>
        <fullName evidence="3">PEP-CTERM sorting domain-containing protein</fullName>
    </submittedName>
</protein>
<dbReference type="RefSeq" id="WP_283757592.1">
    <property type="nucleotide sequence ID" value="NZ_JAQOSQ010000005.1"/>
</dbReference>
<evidence type="ECO:0000256" key="1">
    <source>
        <dbReference type="SAM" id="SignalP"/>
    </source>
</evidence>
<feature type="domain" description="Ice-binding protein C-terminal" evidence="2">
    <location>
        <begin position="228"/>
        <end position="247"/>
    </location>
</feature>
<keyword evidence="4" id="KW-1185">Reference proteome</keyword>
<evidence type="ECO:0000313" key="4">
    <source>
        <dbReference type="Proteomes" id="UP001232992"/>
    </source>
</evidence>
<dbReference type="Pfam" id="PF07589">
    <property type="entry name" value="PEP-CTERM"/>
    <property type="match status" value="1"/>
</dbReference>
<organism evidence="3 4">
    <name type="scientific">Roseofilum casamattae BLCC-M143</name>
    <dbReference type="NCBI Taxonomy" id="3022442"/>
    <lineage>
        <taxon>Bacteria</taxon>
        <taxon>Bacillati</taxon>
        <taxon>Cyanobacteriota</taxon>
        <taxon>Cyanophyceae</taxon>
        <taxon>Desertifilales</taxon>
        <taxon>Desertifilaceae</taxon>
        <taxon>Roseofilum</taxon>
        <taxon>Roseofilum casamattae</taxon>
    </lineage>
</organism>
<reference evidence="3 4" key="1">
    <citation type="submission" date="2023-01" db="EMBL/GenBank/DDBJ databases">
        <title>Novel diversity within Roseofilum (Cyanobacteria; Desertifilaceae) from marine benthic mats with descriptions of four novel species.</title>
        <authorList>
            <person name="Wang Y."/>
            <person name="Berthold D.E."/>
            <person name="Hu J."/>
            <person name="Lefler F.W."/>
            <person name="Laughinghouse H.D. IV."/>
        </authorList>
    </citation>
    <scope>NUCLEOTIDE SEQUENCE [LARGE SCALE GENOMIC DNA]</scope>
    <source>
        <strain evidence="3 4">BLCC-M143</strain>
    </source>
</reference>
<evidence type="ECO:0000313" key="3">
    <source>
        <dbReference type="EMBL" id="MDJ1182940.1"/>
    </source>
</evidence>
<gene>
    <name evidence="3" type="ORF">PMH09_06995</name>
</gene>
<proteinExistence type="predicted"/>
<sequence length="255" mass="27583">MKATQVITGTLIFSSLLLSGLAPAQAGNLIRSWDVNAALSEAPYHNSNHNHVAWMRNVPGGSDFVEVGDILFNEFDDGTARLFGTVVSEKDANQKWDFNVWFEGYTEDIKTWNPDATAKKELTGSNGLAYTSGIVDPSDWWYYTYHSTKESIFTGAIGSAVEGESFTIDDITNGKHPVQVGKGANGKNTNMGLSTWFKHSGDYNSTSGHADFNIDLVARALPPKPSVDVPEPATMSFLSLGLLGLGMGALKRKNG</sequence>
<name>A0ABT7BUS9_9CYAN</name>
<comment type="caution">
    <text evidence="3">The sequence shown here is derived from an EMBL/GenBank/DDBJ whole genome shotgun (WGS) entry which is preliminary data.</text>
</comment>
<dbReference type="Proteomes" id="UP001232992">
    <property type="component" value="Unassembled WGS sequence"/>
</dbReference>
<dbReference type="EMBL" id="JAQOSQ010000005">
    <property type="protein sequence ID" value="MDJ1182940.1"/>
    <property type="molecule type" value="Genomic_DNA"/>
</dbReference>
<evidence type="ECO:0000259" key="2">
    <source>
        <dbReference type="Pfam" id="PF07589"/>
    </source>
</evidence>
<feature type="signal peptide" evidence="1">
    <location>
        <begin position="1"/>
        <end position="26"/>
    </location>
</feature>